<dbReference type="InterPro" id="IPR015391">
    <property type="entry name" value="SurA_N"/>
</dbReference>
<accession>A0A3B1CKE1</accession>
<dbReference type="InterPro" id="IPR046357">
    <property type="entry name" value="PPIase_dom_sf"/>
</dbReference>
<dbReference type="PANTHER" id="PTHR47245:SF2">
    <property type="entry name" value="PEPTIDYL-PROLYL CIS-TRANS ISOMERASE HP_0175-RELATED"/>
    <property type="match status" value="1"/>
</dbReference>
<dbReference type="SUPFAM" id="SSF109998">
    <property type="entry name" value="Triger factor/SurA peptide-binding domain-like"/>
    <property type="match status" value="1"/>
</dbReference>
<dbReference type="Pfam" id="PF00639">
    <property type="entry name" value="Rotamase"/>
    <property type="match status" value="1"/>
</dbReference>
<dbReference type="InterPro" id="IPR000297">
    <property type="entry name" value="PPIase_PpiC"/>
</dbReference>
<protein>
    <submittedName>
        <fullName evidence="3">Foldase protein PrsA</fullName>
        <ecNumber evidence="3">5.2.1.8</ecNumber>
    </submittedName>
</protein>
<dbReference type="PROSITE" id="PS50198">
    <property type="entry name" value="PPIC_PPIASE_2"/>
    <property type="match status" value="1"/>
</dbReference>
<evidence type="ECO:0000256" key="1">
    <source>
        <dbReference type="ARBA" id="ARBA00022764"/>
    </source>
</evidence>
<sequence>MSFSNVAKGEIVDRIVANVNGEIILFSELRRQIMIFQSMKARGARNITDASLAPREVLQTMIDEKILANYAKEKEIIVKEKDIDKRVEQVKSRNGFTDKVLAKMLEDDGMTLEQYRKRIRDQIMIQRVTNFDMPPITISDEEVERYYRLNKDKFKSEVKVRASHLILLVTSDSGPEDVKKAEKEIFRLYQEIKDGADFAEMAKMYSQDGAAKIGGDLGWFGKGSMLPEFERVAFGMKEGELSKPLRTKFGFHLIKLTGREDESMLSIEDAKKEIRNMLQKNTFDKKRKAWLERLRDQAYVRIIY</sequence>
<dbReference type="Gene3D" id="1.10.4030.10">
    <property type="entry name" value="Porin chaperone SurA, peptide-binding domain"/>
    <property type="match status" value="1"/>
</dbReference>
<dbReference type="EC" id="5.2.1.8" evidence="3"/>
<reference evidence="3" key="1">
    <citation type="submission" date="2018-06" db="EMBL/GenBank/DDBJ databases">
        <authorList>
            <person name="Zhirakovskaya E."/>
        </authorList>
    </citation>
    <scope>NUCLEOTIDE SEQUENCE</scope>
</reference>
<dbReference type="AlphaFoldDB" id="A0A3B1CKE1"/>
<dbReference type="GO" id="GO:0003755">
    <property type="term" value="F:peptidyl-prolyl cis-trans isomerase activity"/>
    <property type="evidence" value="ECO:0007669"/>
    <property type="project" value="UniProtKB-EC"/>
</dbReference>
<keyword evidence="3" id="KW-0413">Isomerase</keyword>
<keyword evidence="1" id="KW-0574">Periplasm</keyword>
<dbReference type="InterPro" id="IPR027304">
    <property type="entry name" value="Trigger_fact/SurA_dom_sf"/>
</dbReference>
<dbReference type="Gene3D" id="3.10.50.40">
    <property type="match status" value="1"/>
</dbReference>
<evidence type="ECO:0000259" key="2">
    <source>
        <dbReference type="PROSITE" id="PS50198"/>
    </source>
</evidence>
<name>A0A3B1CKE1_9ZZZZ</name>
<feature type="domain" description="PpiC" evidence="2">
    <location>
        <begin position="157"/>
        <end position="258"/>
    </location>
</feature>
<evidence type="ECO:0000313" key="3">
    <source>
        <dbReference type="EMBL" id="VAX17227.1"/>
    </source>
</evidence>
<dbReference type="InterPro" id="IPR050245">
    <property type="entry name" value="PrsA_foldase"/>
</dbReference>
<dbReference type="EMBL" id="UOGE01000020">
    <property type="protein sequence ID" value="VAX17227.1"/>
    <property type="molecule type" value="Genomic_DNA"/>
</dbReference>
<organism evidence="3">
    <name type="scientific">hydrothermal vent metagenome</name>
    <dbReference type="NCBI Taxonomy" id="652676"/>
    <lineage>
        <taxon>unclassified sequences</taxon>
        <taxon>metagenomes</taxon>
        <taxon>ecological metagenomes</taxon>
    </lineage>
</organism>
<dbReference type="Pfam" id="PF09312">
    <property type="entry name" value="SurA_N"/>
    <property type="match status" value="1"/>
</dbReference>
<dbReference type="PANTHER" id="PTHR47245">
    <property type="entry name" value="PEPTIDYLPROLYL ISOMERASE"/>
    <property type="match status" value="1"/>
</dbReference>
<dbReference type="SUPFAM" id="SSF54534">
    <property type="entry name" value="FKBP-like"/>
    <property type="match status" value="1"/>
</dbReference>
<gene>
    <name evidence="3" type="ORF">MNBD_NITROSPINAE02-1601</name>
</gene>
<proteinExistence type="predicted"/>